<gene>
    <name evidence="2" type="ORF">E2C01_028812</name>
</gene>
<reference evidence="2 3" key="1">
    <citation type="submission" date="2019-05" db="EMBL/GenBank/DDBJ databases">
        <title>Another draft genome of Portunus trituberculatus and its Hox gene families provides insights of decapod evolution.</title>
        <authorList>
            <person name="Jeong J.-H."/>
            <person name="Song I."/>
            <person name="Kim S."/>
            <person name="Choi T."/>
            <person name="Kim D."/>
            <person name="Ryu S."/>
            <person name="Kim W."/>
        </authorList>
    </citation>
    <scope>NUCLEOTIDE SEQUENCE [LARGE SCALE GENOMIC DNA]</scope>
    <source>
        <tissue evidence="2">Muscle</tissue>
    </source>
</reference>
<evidence type="ECO:0000313" key="2">
    <source>
        <dbReference type="EMBL" id="MPC35390.1"/>
    </source>
</evidence>
<dbReference type="EMBL" id="VSRR010003264">
    <property type="protein sequence ID" value="MPC35390.1"/>
    <property type="molecule type" value="Genomic_DNA"/>
</dbReference>
<evidence type="ECO:0000313" key="3">
    <source>
        <dbReference type="Proteomes" id="UP000324222"/>
    </source>
</evidence>
<feature type="region of interest" description="Disordered" evidence="1">
    <location>
        <begin position="42"/>
        <end position="63"/>
    </location>
</feature>
<accession>A0A5B7ELG2</accession>
<keyword evidence="3" id="KW-1185">Reference proteome</keyword>
<organism evidence="2 3">
    <name type="scientific">Portunus trituberculatus</name>
    <name type="common">Swimming crab</name>
    <name type="synonym">Neptunus trituberculatus</name>
    <dbReference type="NCBI Taxonomy" id="210409"/>
    <lineage>
        <taxon>Eukaryota</taxon>
        <taxon>Metazoa</taxon>
        <taxon>Ecdysozoa</taxon>
        <taxon>Arthropoda</taxon>
        <taxon>Crustacea</taxon>
        <taxon>Multicrustacea</taxon>
        <taxon>Malacostraca</taxon>
        <taxon>Eumalacostraca</taxon>
        <taxon>Eucarida</taxon>
        <taxon>Decapoda</taxon>
        <taxon>Pleocyemata</taxon>
        <taxon>Brachyura</taxon>
        <taxon>Eubrachyura</taxon>
        <taxon>Portunoidea</taxon>
        <taxon>Portunidae</taxon>
        <taxon>Portuninae</taxon>
        <taxon>Portunus</taxon>
    </lineage>
</organism>
<sequence>MLTLHYPEGDPGYGTRSGDDTSMVWGRGHPNVRQARDALEEATAVGQHSEDRGACCYGGRRAV</sequence>
<evidence type="ECO:0000256" key="1">
    <source>
        <dbReference type="SAM" id="MobiDB-lite"/>
    </source>
</evidence>
<dbReference type="AlphaFoldDB" id="A0A5B7ELG2"/>
<protein>
    <submittedName>
        <fullName evidence="2">Uncharacterized protein</fullName>
    </submittedName>
</protein>
<proteinExistence type="predicted"/>
<feature type="region of interest" description="Disordered" evidence="1">
    <location>
        <begin position="1"/>
        <end position="27"/>
    </location>
</feature>
<dbReference type="Proteomes" id="UP000324222">
    <property type="component" value="Unassembled WGS sequence"/>
</dbReference>
<comment type="caution">
    <text evidence="2">The sequence shown here is derived from an EMBL/GenBank/DDBJ whole genome shotgun (WGS) entry which is preliminary data.</text>
</comment>
<name>A0A5B7ELG2_PORTR</name>